<evidence type="ECO:0000256" key="8">
    <source>
        <dbReference type="ARBA" id="ARBA00023157"/>
    </source>
</evidence>
<evidence type="ECO:0000256" key="9">
    <source>
        <dbReference type="PROSITE-ProRule" id="PRU00059"/>
    </source>
</evidence>
<dbReference type="PANTHER" id="PTHR46908:SF8">
    <property type="entry name" value="C-TYPE LECTIN DOMAIN-CONTAINING PROTEIN"/>
    <property type="match status" value="1"/>
</dbReference>
<evidence type="ECO:0000256" key="6">
    <source>
        <dbReference type="ARBA" id="ARBA00022833"/>
    </source>
</evidence>
<organism evidence="12 13">
    <name type="scientific">Araneus ventricosus</name>
    <name type="common">Orbweaver spider</name>
    <name type="synonym">Epeira ventricosa</name>
    <dbReference type="NCBI Taxonomy" id="182803"/>
    <lineage>
        <taxon>Eukaryota</taxon>
        <taxon>Metazoa</taxon>
        <taxon>Ecdysozoa</taxon>
        <taxon>Arthropoda</taxon>
        <taxon>Chelicerata</taxon>
        <taxon>Arachnida</taxon>
        <taxon>Araneae</taxon>
        <taxon>Araneomorphae</taxon>
        <taxon>Entelegynae</taxon>
        <taxon>Araneoidea</taxon>
        <taxon>Araneidae</taxon>
        <taxon>Araneus</taxon>
    </lineage>
</organism>
<dbReference type="InterPro" id="IPR024079">
    <property type="entry name" value="MetalloPept_cat_dom_sf"/>
</dbReference>
<protein>
    <submittedName>
        <fullName evidence="12">Tolloid-like protein 2</fullName>
    </submittedName>
</protein>
<name>A0A4Y2EF03_ARAVE</name>
<evidence type="ECO:0000259" key="11">
    <source>
        <dbReference type="PROSITE" id="PS51864"/>
    </source>
</evidence>
<keyword evidence="7" id="KW-0482">Metalloprotease</keyword>
<dbReference type="SMART" id="SM00042">
    <property type="entry name" value="CUB"/>
    <property type="match status" value="1"/>
</dbReference>
<dbReference type="PANTHER" id="PTHR46908">
    <property type="entry name" value="CUBILIN-LIKE PROTEIN"/>
    <property type="match status" value="1"/>
</dbReference>
<evidence type="ECO:0000256" key="4">
    <source>
        <dbReference type="ARBA" id="ARBA00022723"/>
    </source>
</evidence>
<dbReference type="InterPro" id="IPR001506">
    <property type="entry name" value="Peptidase_M12A"/>
</dbReference>
<dbReference type="AlphaFoldDB" id="A0A4Y2EF03"/>
<dbReference type="InterPro" id="IPR052129">
    <property type="entry name" value="Spermadhesin-Link_domain"/>
</dbReference>
<sequence length="138" mass="16107">MHYARNTFSKSTYLDTILPQEDPTQRKRPEIGQRVRLSEGDIAQTNMLYKCPKCGKTMQQPTGTLSSPDYSNSIPPHEPVHCEWRITATQGERIILNITEIDIHKSENCETDYFEVRDGYWYKSPLLGEFFCYFSIVY</sequence>
<dbReference type="Proteomes" id="UP000499080">
    <property type="component" value="Unassembled WGS sequence"/>
</dbReference>
<dbReference type="Pfam" id="PF01400">
    <property type="entry name" value="Astacin"/>
    <property type="match status" value="1"/>
</dbReference>
<dbReference type="PROSITE" id="PS51864">
    <property type="entry name" value="ASTACIN"/>
    <property type="match status" value="1"/>
</dbReference>
<dbReference type="OrthoDB" id="431034at2759"/>
<evidence type="ECO:0000256" key="7">
    <source>
        <dbReference type="ARBA" id="ARBA00023049"/>
    </source>
</evidence>
<comment type="caution">
    <text evidence="12">The sequence shown here is derived from an EMBL/GenBank/DDBJ whole genome shotgun (WGS) entry which is preliminary data.</text>
</comment>
<dbReference type="InterPro" id="IPR035914">
    <property type="entry name" value="Sperma_CUB_dom_sf"/>
</dbReference>
<evidence type="ECO:0000259" key="10">
    <source>
        <dbReference type="PROSITE" id="PS01180"/>
    </source>
</evidence>
<keyword evidence="2" id="KW-0245">EGF-like domain</keyword>
<dbReference type="Gene3D" id="3.40.390.10">
    <property type="entry name" value="Collagenase (Catalytic Domain)"/>
    <property type="match status" value="1"/>
</dbReference>
<evidence type="ECO:0000256" key="5">
    <source>
        <dbReference type="ARBA" id="ARBA00022801"/>
    </source>
</evidence>
<gene>
    <name evidence="12" type="primary">TLL2</name>
    <name evidence="12" type="ORF">AVEN_266293_1</name>
</gene>
<keyword evidence="3" id="KW-0645">Protease</keyword>
<comment type="cofactor">
    <cofactor evidence="1">
        <name>Zn(2+)</name>
        <dbReference type="ChEBI" id="CHEBI:29105"/>
    </cofactor>
</comment>
<dbReference type="EMBL" id="BGPR01000571">
    <property type="protein sequence ID" value="GBM26859.1"/>
    <property type="molecule type" value="Genomic_DNA"/>
</dbReference>
<keyword evidence="13" id="KW-1185">Reference proteome</keyword>
<evidence type="ECO:0000313" key="12">
    <source>
        <dbReference type="EMBL" id="GBM26859.1"/>
    </source>
</evidence>
<evidence type="ECO:0000256" key="1">
    <source>
        <dbReference type="ARBA" id="ARBA00001947"/>
    </source>
</evidence>
<evidence type="ECO:0000256" key="3">
    <source>
        <dbReference type="ARBA" id="ARBA00022670"/>
    </source>
</evidence>
<dbReference type="GO" id="GO:0004222">
    <property type="term" value="F:metalloendopeptidase activity"/>
    <property type="evidence" value="ECO:0007669"/>
    <property type="project" value="InterPro"/>
</dbReference>
<keyword evidence="5" id="KW-0378">Hydrolase</keyword>
<proteinExistence type="predicted"/>
<accession>A0A4Y2EF03</accession>
<dbReference type="PROSITE" id="PS01180">
    <property type="entry name" value="CUB"/>
    <property type="match status" value="1"/>
</dbReference>
<keyword evidence="4" id="KW-0479">Metal-binding</keyword>
<feature type="domain" description="Peptidase M12A" evidence="11">
    <location>
        <begin position="1"/>
        <end position="52"/>
    </location>
</feature>
<dbReference type="Pfam" id="PF00431">
    <property type="entry name" value="CUB"/>
    <property type="match status" value="1"/>
</dbReference>
<dbReference type="GO" id="GO:0046872">
    <property type="term" value="F:metal ion binding"/>
    <property type="evidence" value="ECO:0007669"/>
    <property type="project" value="UniProtKB-KW"/>
</dbReference>
<dbReference type="SUPFAM" id="SSF49854">
    <property type="entry name" value="Spermadhesin, CUB domain"/>
    <property type="match status" value="1"/>
</dbReference>
<dbReference type="CDD" id="cd00041">
    <property type="entry name" value="CUB"/>
    <property type="match status" value="1"/>
</dbReference>
<evidence type="ECO:0000256" key="2">
    <source>
        <dbReference type="ARBA" id="ARBA00022536"/>
    </source>
</evidence>
<dbReference type="InterPro" id="IPR000859">
    <property type="entry name" value="CUB_dom"/>
</dbReference>
<keyword evidence="8" id="KW-1015">Disulfide bond</keyword>
<dbReference type="Gene3D" id="2.60.120.290">
    <property type="entry name" value="Spermadhesin, CUB domain"/>
    <property type="match status" value="1"/>
</dbReference>
<dbReference type="GO" id="GO:0006508">
    <property type="term" value="P:proteolysis"/>
    <property type="evidence" value="ECO:0007669"/>
    <property type="project" value="UniProtKB-KW"/>
</dbReference>
<dbReference type="SUPFAM" id="SSF55486">
    <property type="entry name" value="Metalloproteases ('zincins'), catalytic domain"/>
    <property type="match status" value="1"/>
</dbReference>
<keyword evidence="6" id="KW-0862">Zinc</keyword>
<feature type="domain" description="CUB" evidence="10">
    <location>
        <begin position="54"/>
        <end position="130"/>
    </location>
</feature>
<evidence type="ECO:0000313" key="13">
    <source>
        <dbReference type="Proteomes" id="UP000499080"/>
    </source>
</evidence>
<comment type="caution">
    <text evidence="9">Lacks conserved residue(s) required for the propagation of feature annotation.</text>
</comment>
<reference evidence="12 13" key="1">
    <citation type="journal article" date="2019" name="Sci. Rep.">
        <title>Orb-weaving spider Araneus ventricosus genome elucidates the spidroin gene catalogue.</title>
        <authorList>
            <person name="Kono N."/>
            <person name="Nakamura H."/>
            <person name="Ohtoshi R."/>
            <person name="Moran D.A.P."/>
            <person name="Shinohara A."/>
            <person name="Yoshida Y."/>
            <person name="Fujiwara M."/>
            <person name="Mori M."/>
            <person name="Tomita M."/>
            <person name="Arakawa K."/>
        </authorList>
    </citation>
    <scope>NUCLEOTIDE SEQUENCE [LARGE SCALE GENOMIC DNA]</scope>
</reference>